<evidence type="ECO:0000313" key="2">
    <source>
        <dbReference type="EMBL" id="WFT75980.1"/>
    </source>
</evidence>
<sequence>MNFEDQVVLITGAGSKMGIGRETARQVSKRGASVVLADIDENGLESAFDEINQYNNGKTMTIKLDVTNKDEVDKSVKQIIERFGEIDILVNNAGTSRPTRILDIPEEEWDLIFNINMKGIFFLTQAVLPYMKEANYGRIVNLSSVSGKRGGGIFGGSHYSASKAAVTGFSKAVAREMAEFGITCNTVAPGLVGGTNITDGLMTTEKETSIKEGIPVGRVGKVEDIAYSIAFLASTGASYITGEELDINGGSHID</sequence>
<dbReference type="InterPro" id="IPR036291">
    <property type="entry name" value="NAD(P)-bd_dom_sf"/>
</dbReference>
<dbReference type="Proteomes" id="UP001221597">
    <property type="component" value="Chromosome"/>
</dbReference>
<gene>
    <name evidence="2" type="ORF">P9989_06355</name>
</gene>
<dbReference type="PROSITE" id="PS00061">
    <property type="entry name" value="ADH_SHORT"/>
    <property type="match status" value="1"/>
</dbReference>
<dbReference type="Gene3D" id="3.40.50.720">
    <property type="entry name" value="NAD(P)-binding Rossmann-like Domain"/>
    <property type="match status" value="1"/>
</dbReference>
<dbReference type="EMBL" id="CP121671">
    <property type="protein sequence ID" value="WFT75980.1"/>
    <property type="molecule type" value="Genomic_DNA"/>
</dbReference>
<keyword evidence="3" id="KW-1185">Reference proteome</keyword>
<reference evidence="2 3" key="1">
    <citation type="submission" date="2023-04" db="EMBL/GenBank/DDBJ databases">
        <title>Genome sequence of Halobacillus naozhouensis KACC 21980.</title>
        <authorList>
            <person name="Kim S."/>
            <person name="Heo J."/>
            <person name="Kwon S.-W."/>
        </authorList>
    </citation>
    <scope>NUCLEOTIDE SEQUENCE [LARGE SCALE GENOMIC DNA]</scope>
    <source>
        <strain evidence="2 3">KCTC 13234</strain>
    </source>
</reference>
<dbReference type="InterPro" id="IPR002347">
    <property type="entry name" value="SDR_fam"/>
</dbReference>
<name>A0ABY8J5D9_9BACI</name>
<dbReference type="PANTHER" id="PTHR42879">
    <property type="entry name" value="3-OXOACYL-(ACYL-CARRIER-PROTEIN) REDUCTASE"/>
    <property type="match status" value="1"/>
</dbReference>
<accession>A0ABY8J5D9</accession>
<evidence type="ECO:0000256" key="1">
    <source>
        <dbReference type="ARBA" id="ARBA00006484"/>
    </source>
</evidence>
<dbReference type="PANTHER" id="PTHR42879:SF2">
    <property type="entry name" value="3-OXOACYL-[ACYL-CARRIER-PROTEIN] REDUCTASE FABG"/>
    <property type="match status" value="1"/>
</dbReference>
<dbReference type="PRINTS" id="PR00081">
    <property type="entry name" value="GDHRDH"/>
</dbReference>
<dbReference type="NCBIfam" id="NF005559">
    <property type="entry name" value="PRK07231.1"/>
    <property type="match status" value="1"/>
</dbReference>
<dbReference type="Pfam" id="PF13561">
    <property type="entry name" value="adh_short_C2"/>
    <property type="match status" value="1"/>
</dbReference>
<dbReference type="InterPro" id="IPR020904">
    <property type="entry name" value="Sc_DH/Rdtase_CS"/>
</dbReference>
<dbReference type="SUPFAM" id="SSF51735">
    <property type="entry name" value="NAD(P)-binding Rossmann-fold domains"/>
    <property type="match status" value="1"/>
</dbReference>
<proteinExistence type="inferred from homology"/>
<organism evidence="2 3">
    <name type="scientific">Halobacillus naozhouensis</name>
    <dbReference type="NCBI Taxonomy" id="554880"/>
    <lineage>
        <taxon>Bacteria</taxon>
        <taxon>Bacillati</taxon>
        <taxon>Bacillota</taxon>
        <taxon>Bacilli</taxon>
        <taxon>Bacillales</taxon>
        <taxon>Bacillaceae</taxon>
        <taxon>Halobacillus</taxon>
    </lineage>
</organism>
<evidence type="ECO:0000313" key="3">
    <source>
        <dbReference type="Proteomes" id="UP001221597"/>
    </source>
</evidence>
<protein>
    <submittedName>
        <fullName evidence="2">SDR family NAD(P)-dependent oxidoreductase</fullName>
    </submittedName>
</protein>
<dbReference type="PRINTS" id="PR00080">
    <property type="entry name" value="SDRFAMILY"/>
</dbReference>
<comment type="similarity">
    <text evidence="1">Belongs to the short-chain dehydrogenases/reductases (SDR) family.</text>
</comment>
<dbReference type="CDD" id="cd05233">
    <property type="entry name" value="SDR_c"/>
    <property type="match status" value="1"/>
</dbReference>
<dbReference type="InterPro" id="IPR050259">
    <property type="entry name" value="SDR"/>
</dbReference>